<reference evidence="1" key="1">
    <citation type="submission" date="2023-07" db="EMBL/GenBank/DDBJ databases">
        <title>draft genome sequence of fig (Ficus carica).</title>
        <authorList>
            <person name="Takahashi T."/>
            <person name="Nishimura K."/>
        </authorList>
    </citation>
    <scope>NUCLEOTIDE SEQUENCE</scope>
</reference>
<sequence>MRYAVKPGMPPVRIQCDADVKFYVQLKKKDIHVLSKFPISIDVLDEFAAEAIPPEVGESNHIDVQPSREGGQSDEAMQPVNDCNLIIIPPHPPHIPSPTVGLDLHTEDGIEKQHQLLNNDLCTDHNDCNTRELNITDAARHSNY</sequence>
<accession>A0AA88DA79</accession>
<dbReference type="EMBL" id="BTGU01001939">
    <property type="protein sequence ID" value="GMN31629.1"/>
    <property type="molecule type" value="Genomic_DNA"/>
</dbReference>
<name>A0AA88DA79_FICCA</name>
<dbReference type="AlphaFoldDB" id="A0AA88DA79"/>
<keyword evidence="2" id="KW-1185">Reference proteome</keyword>
<organism evidence="1 2">
    <name type="scientific">Ficus carica</name>
    <name type="common">Common fig</name>
    <dbReference type="NCBI Taxonomy" id="3494"/>
    <lineage>
        <taxon>Eukaryota</taxon>
        <taxon>Viridiplantae</taxon>
        <taxon>Streptophyta</taxon>
        <taxon>Embryophyta</taxon>
        <taxon>Tracheophyta</taxon>
        <taxon>Spermatophyta</taxon>
        <taxon>Magnoliopsida</taxon>
        <taxon>eudicotyledons</taxon>
        <taxon>Gunneridae</taxon>
        <taxon>Pentapetalae</taxon>
        <taxon>rosids</taxon>
        <taxon>fabids</taxon>
        <taxon>Rosales</taxon>
        <taxon>Moraceae</taxon>
        <taxon>Ficeae</taxon>
        <taxon>Ficus</taxon>
    </lineage>
</organism>
<evidence type="ECO:0000313" key="1">
    <source>
        <dbReference type="EMBL" id="GMN31629.1"/>
    </source>
</evidence>
<comment type="caution">
    <text evidence="1">The sequence shown here is derived from an EMBL/GenBank/DDBJ whole genome shotgun (WGS) entry which is preliminary data.</text>
</comment>
<gene>
    <name evidence="1" type="ORF">TIFTF001_041617</name>
</gene>
<dbReference type="Proteomes" id="UP001187192">
    <property type="component" value="Unassembled WGS sequence"/>
</dbReference>
<protein>
    <submittedName>
        <fullName evidence="1">Uncharacterized protein</fullName>
    </submittedName>
</protein>
<evidence type="ECO:0000313" key="2">
    <source>
        <dbReference type="Proteomes" id="UP001187192"/>
    </source>
</evidence>
<proteinExistence type="predicted"/>